<feature type="region of interest" description="Disordered" evidence="1">
    <location>
        <begin position="81"/>
        <end position="132"/>
    </location>
</feature>
<protein>
    <submittedName>
        <fullName evidence="2">Uncharacterized protein</fullName>
    </submittedName>
</protein>
<sequence length="171" mass="19714">MASARVVLEFQKNSGSWAKVVEEVVKMERKIVPKHESLARSFDEEIRKKNSGLLYIEINGEVVGYAMYSWLSSLSASITKLYPPQHSRRNSSGREQPEKRKIKKKEKKKKKRKKKGKKARGPVRVPTQLTSYPRQQLRPLQFVTSAAQYFAATSILLRKTRPLKPKSPARY</sequence>
<organism evidence="2 3">
    <name type="scientific">Linum tenue</name>
    <dbReference type="NCBI Taxonomy" id="586396"/>
    <lineage>
        <taxon>Eukaryota</taxon>
        <taxon>Viridiplantae</taxon>
        <taxon>Streptophyta</taxon>
        <taxon>Embryophyta</taxon>
        <taxon>Tracheophyta</taxon>
        <taxon>Spermatophyta</taxon>
        <taxon>Magnoliopsida</taxon>
        <taxon>eudicotyledons</taxon>
        <taxon>Gunneridae</taxon>
        <taxon>Pentapetalae</taxon>
        <taxon>rosids</taxon>
        <taxon>fabids</taxon>
        <taxon>Malpighiales</taxon>
        <taxon>Linaceae</taxon>
        <taxon>Linum</taxon>
    </lineage>
</organism>
<dbReference type="AlphaFoldDB" id="A0AAV0IFP1"/>
<reference evidence="2" key="1">
    <citation type="submission" date="2022-08" db="EMBL/GenBank/DDBJ databases">
        <authorList>
            <person name="Gutierrez-Valencia J."/>
        </authorList>
    </citation>
    <scope>NUCLEOTIDE SEQUENCE</scope>
</reference>
<proteinExistence type="predicted"/>
<keyword evidence="3" id="KW-1185">Reference proteome</keyword>
<accession>A0AAV0IFP1</accession>
<comment type="caution">
    <text evidence="2">The sequence shown here is derived from an EMBL/GenBank/DDBJ whole genome shotgun (WGS) entry which is preliminary data.</text>
</comment>
<dbReference type="PANTHER" id="PTHR47542">
    <property type="entry name" value="ACYL-COA N-ACYLTRANSFERASES (NAT) SUPERFAMILY PROTEIN"/>
    <property type="match status" value="1"/>
</dbReference>
<gene>
    <name evidence="2" type="ORF">LITE_LOCUS8772</name>
</gene>
<evidence type="ECO:0000313" key="2">
    <source>
        <dbReference type="EMBL" id="CAI0395573.1"/>
    </source>
</evidence>
<dbReference type="EMBL" id="CAMGYJ010000003">
    <property type="protein sequence ID" value="CAI0395573.1"/>
    <property type="molecule type" value="Genomic_DNA"/>
</dbReference>
<dbReference type="PANTHER" id="PTHR47542:SF2">
    <property type="entry name" value="ACYL-COA N-ACYLTRANSFERASES (NAT) SUPERFAMILY PROTEIN"/>
    <property type="match status" value="1"/>
</dbReference>
<evidence type="ECO:0000313" key="3">
    <source>
        <dbReference type="Proteomes" id="UP001154282"/>
    </source>
</evidence>
<dbReference type="Proteomes" id="UP001154282">
    <property type="component" value="Unassembled WGS sequence"/>
</dbReference>
<feature type="compositionally biased region" description="Basic residues" evidence="1">
    <location>
        <begin position="100"/>
        <end position="121"/>
    </location>
</feature>
<name>A0AAV0IFP1_9ROSI</name>
<evidence type="ECO:0000256" key="1">
    <source>
        <dbReference type="SAM" id="MobiDB-lite"/>
    </source>
</evidence>